<evidence type="ECO:0000313" key="2">
    <source>
        <dbReference type="Proteomes" id="UP001054945"/>
    </source>
</evidence>
<dbReference type="PANTHER" id="PTHR24413">
    <property type="entry name" value="SPECKLE-TYPE POZ PROTEIN"/>
    <property type="match status" value="1"/>
</dbReference>
<protein>
    <submittedName>
        <fullName evidence="1">Speckle-type POZ protein B</fullName>
    </submittedName>
</protein>
<accession>A0AAV4YGM7</accession>
<name>A0AAV4YGM7_CAEEX</name>
<reference evidence="1 2" key="1">
    <citation type="submission" date="2021-06" db="EMBL/GenBank/DDBJ databases">
        <title>Caerostris extrusa draft genome.</title>
        <authorList>
            <person name="Kono N."/>
            <person name="Arakawa K."/>
        </authorList>
    </citation>
    <scope>NUCLEOTIDE SEQUENCE [LARGE SCALE GENOMIC DNA]</scope>
</reference>
<dbReference type="EMBL" id="BPLR01019300">
    <property type="protein sequence ID" value="GIZ05362.1"/>
    <property type="molecule type" value="Genomic_DNA"/>
</dbReference>
<dbReference type="AlphaFoldDB" id="A0AAV4YGM7"/>
<dbReference type="SUPFAM" id="SSF54695">
    <property type="entry name" value="POZ domain"/>
    <property type="match status" value="1"/>
</dbReference>
<proteinExistence type="predicted"/>
<sequence>MKTLPKDTLRLQFELKTEASYKDLLPLLLGPIPEGHKWFDERKRLHEDLLRMHNDENTDVNLKIGDEIVPAHWSILFIADIPTKAIREFVAFLYTGIFEDELYENTNLDEVYDLYRAADKYKVLDLRKHCGHSLMARISVDNAVQILTWADAHNDEEVKTAAMDFVGSNFVAITDTGGWKKLTDENPKLAGKVIAFCTEKLKNSK</sequence>
<organism evidence="1 2">
    <name type="scientific">Caerostris extrusa</name>
    <name type="common">Bark spider</name>
    <name type="synonym">Caerostris bankana</name>
    <dbReference type="NCBI Taxonomy" id="172846"/>
    <lineage>
        <taxon>Eukaryota</taxon>
        <taxon>Metazoa</taxon>
        <taxon>Ecdysozoa</taxon>
        <taxon>Arthropoda</taxon>
        <taxon>Chelicerata</taxon>
        <taxon>Arachnida</taxon>
        <taxon>Araneae</taxon>
        <taxon>Araneomorphae</taxon>
        <taxon>Entelegynae</taxon>
        <taxon>Araneoidea</taxon>
        <taxon>Araneidae</taxon>
        <taxon>Caerostris</taxon>
    </lineage>
</organism>
<gene>
    <name evidence="1" type="primary">spop-b_46</name>
    <name evidence="1" type="ORF">CEXT_509461</name>
</gene>
<dbReference type="Proteomes" id="UP001054945">
    <property type="component" value="Unassembled WGS sequence"/>
</dbReference>
<comment type="caution">
    <text evidence="1">The sequence shown here is derived from an EMBL/GenBank/DDBJ whole genome shotgun (WGS) entry which is preliminary data.</text>
</comment>
<keyword evidence="2" id="KW-1185">Reference proteome</keyword>
<dbReference type="Gene3D" id="3.30.710.10">
    <property type="entry name" value="Potassium Channel Kv1.1, Chain A"/>
    <property type="match status" value="1"/>
</dbReference>
<dbReference type="InterPro" id="IPR011333">
    <property type="entry name" value="SKP1/BTB/POZ_sf"/>
</dbReference>
<evidence type="ECO:0000313" key="1">
    <source>
        <dbReference type="EMBL" id="GIZ05362.1"/>
    </source>
</evidence>
<dbReference type="Gene3D" id="1.25.40.420">
    <property type="match status" value="1"/>
</dbReference>